<dbReference type="AlphaFoldDB" id="A0A7S7NWT0"/>
<protein>
    <submittedName>
        <fullName evidence="1">DUF393 domain-containing protein</fullName>
    </submittedName>
</protein>
<dbReference type="GO" id="GO:0015035">
    <property type="term" value="F:protein-disulfide reductase activity"/>
    <property type="evidence" value="ECO:0007669"/>
    <property type="project" value="InterPro"/>
</dbReference>
<keyword evidence="2" id="KW-1185">Reference proteome</keyword>
<accession>A0A7S7NWT0</accession>
<dbReference type="EMBL" id="CP063849">
    <property type="protein sequence ID" value="QOY91181.1"/>
    <property type="molecule type" value="Genomic_DNA"/>
</dbReference>
<sequence>MNVPETFPDCRVSTVRNVLLWDGECGFCASSVEWLHRHSQRPVAAQPVQSLLSELPETVRATARQQVLWIGAGGEILGGSRAVTAVLRASGHPAEAAILQAFQPLTRWAYRLIARHRARLGAAACNLPPGA</sequence>
<proteinExistence type="predicted"/>
<gene>
    <name evidence="1" type="ORF">IRI77_14910</name>
</gene>
<reference evidence="1 2" key="1">
    <citation type="submission" date="2020-10" db="EMBL/GenBank/DDBJ databases">
        <title>Complete genome sequence of Paludibaculum fermentans P105T, a facultatively anaerobic acidobacterium capable of dissimilatory Fe(III) reduction.</title>
        <authorList>
            <person name="Dedysh S.N."/>
            <person name="Beletsky A.V."/>
            <person name="Kulichevskaya I.S."/>
            <person name="Mardanov A.V."/>
            <person name="Ravin N.V."/>
        </authorList>
    </citation>
    <scope>NUCLEOTIDE SEQUENCE [LARGE SCALE GENOMIC DNA]</scope>
    <source>
        <strain evidence="1 2">P105</strain>
    </source>
</reference>
<evidence type="ECO:0000313" key="1">
    <source>
        <dbReference type="EMBL" id="QOY91181.1"/>
    </source>
</evidence>
<dbReference type="InterPro" id="IPR007263">
    <property type="entry name" value="DCC1-like"/>
</dbReference>
<organism evidence="1 2">
    <name type="scientific">Paludibaculum fermentans</name>
    <dbReference type="NCBI Taxonomy" id="1473598"/>
    <lineage>
        <taxon>Bacteria</taxon>
        <taxon>Pseudomonadati</taxon>
        <taxon>Acidobacteriota</taxon>
        <taxon>Terriglobia</taxon>
        <taxon>Bryobacterales</taxon>
        <taxon>Bryobacteraceae</taxon>
        <taxon>Paludibaculum</taxon>
    </lineage>
</organism>
<dbReference type="RefSeq" id="WP_194452835.1">
    <property type="nucleotide sequence ID" value="NZ_CP063849.1"/>
</dbReference>
<evidence type="ECO:0000313" key="2">
    <source>
        <dbReference type="Proteomes" id="UP000593892"/>
    </source>
</evidence>
<dbReference type="KEGG" id="pfer:IRI77_14910"/>
<dbReference type="Proteomes" id="UP000593892">
    <property type="component" value="Chromosome"/>
</dbReference>
<name>A0A7S7NWT0_PALFE</name>
<dbReference type="Pfam" id="PF04134">
    <property type="entry name" value="DCC1-like"/>
    <property type="match status" value="1"/>
</dbReference>